<evidence type="ECO:0000313" key="3">
    <source>
        <dbReference type="EMBL" id="KAG7301554.1"/>
    </source>
</evidence>
<feature type="region of interest" description="Disordered" evidence="1">
    <location>
        <begin position="60"/>
        <end position="103"/>
    </location>
</feature>
<dbReference type="EMBL" id="JAHIBW010000019">
    <property type="protein sequence ID" value="KAG7301554.1"/>
    <property type="molecule type" value="Genomic_DNA"/>
</dbReference>
<proteinExistence type="predicted"/>
<feature type="compositionally biased region" description="Basic and acidic residues" evidence="1">
    <location>
        <begin position="86"/>
        <end position="100"/>
    </location>
</feature>
<dbReference type="PROSITE" id="PS51257">
    <property type="entry name" value="PROKAR_LIPOPROTEIN"/>
    <property type="match status" value="1"/>
</dbReference>
<keyword evidence="2" id="KW-0732">Signal</keyword>
<protein>
    <recommendedName>
        <fullName evidence="5">Secreted protein</fullName>
    </recommendedName>
</protein>
<dbReference type="Proteomes" id="UP000823941">
    <property type="component" value="Chromosome 19"/>
</dbReference>
<name>A0ABQ7Q8S9_PLUXY</name>
<organism evidence="3 4">
    <name type="scientific">Plutella xylostella</name>
    <name type="common">Diamondback moth</name>
    <name type="synonym">Plutella maculipennis</name>
    <dbReference type="NCBI Taxonomy" id="51655"/>
    <lineage>
        <taxon>Eukaryota</taxon>
        <taxon>Metazoa</taxon>
        <taxon>Ecdysozoa</taxon>
        <taxon>Arthropoda</taxon>
        <taxon>Hexapoda</taxon>
        <taxon>Insecta</taxon>
        <taxon>Pterygota</taxon>
        <taxon>Neoptera</taxon>
        <taxon>Endopterygota</taxon>
        <taxon>Lepidoptera</taxon>
        <taxon>Glossata</taxon>
        <taxon>Ditrysia</taxon>
        <taxon>Yponomeutoidea</taxon>
        <taxon>Plutellidae</taxon>
        <taxon>Plutella</taxon>
    </lineage>
</organism>
<evidence type="ECO:0000256" key="2">
    <source>
        <dbReference type="SAM" id="SignalP"/>
    </source>
</evidence>
<evidence type="ECO:0008006" key="5">
    <source>
        <dbReference type="Google" id="ProtNLM"/>
    </source>
</evidence>
<accession>A0ABQ7Q8S9</accession>
<feature type="signal peptide" evidence="2">
    <location>
        <begin position="1"/>
        <end position="18"/>
    </location>
</feature>
<keyword evidence="4" id="KW-1185">Reference proteome</keyword>
<evidence type="ECO:0000256" key="1">
    <source>
        <dbReference type="SAM" id="MobiDB-lite"/>
    </source>
</evidence>
<sequence>MAAKLLVITLALLAAACAAPVSEGNEETTTVAAKEVGTIDVFQIIEIPVVIPLAPVPDAAADTTDAEVSPASGDATDAQVSPASEDQDHKVSRRSLRGDNVDGDLLTNLDSAVQSQSGLSELDGRKIKFLPTWVG</sequence>
<comment type="caution">
    <text evidence="3">The sequence shown here is derived from an EMBL/GenBank/DDBJ whole genome shotgun (WGS) entry which is preliminary data.</text>
</comment>
<gene>
    <name evidence="3" type="ORF">JYU34_014521</name>
</gene>
<feature type="chain" id="PRO_5047009059" description="Secreted protein" evidence="2">
    <location>
        <begin position="19"/>
        <end position="135"/>
    </location>
</feature>
<evidence type="ECO:0000313" key="4">
    <source>
        <dbReference type="Proteomes" id="UP000823941"/>
    </source>
</evidence>
<reference evidence="3 4" key="1">
    <citation type="submission" date="2021-06" db="EMBL/GenBank/DDBJ databases">
        <title>A haploid diamondback moth (Plutella xylostella L.) genome assembly resolves 31 chromosomes and identifies a diamide resistance mutation.</title>
        <authorList>
            <person name="Ward C.M."/>
            <person name="Perry K.D."/>
            <person name="Baker G."/>
            <person name="Powis K."/>
            <person name="Heckel D.G."/>
            <person name="Baxter S.W."/>
        </authorList>
    </citation>
    <scope>NUCLEOTIDE SEQUENCE [LARGE SCALE GENOMIC DNA]</scope>
    <source>
        <strain evidence="3 4">LV</strain>
        <tissue evidence="3">Single pupa</tissue>
    </source>
</reference>